<dbReference type="RefSeq" id="WP_157102838.1">
    <property type="nucleotide sequence ID" value="NZ_JAAXOP010000008.1"/>
</dbReference>
<keyword evidence="1" id="KW-1133">Transmembrane helix</keyword>
<protein>
    <submittedName>
        <fullName evidence="2">Uncharacterized protein</fullName>
    </submittedName>
</protein>
<dbReference type="AlphaFoldDB" id="A0A846Y344"/>
<proteinExistence type="predicted"/>
<feature type="transmembrane region" description="Helical" evidence="1">
    <location>
        <begin position="21"/>
        <end position="40"/>
    </location>
</feature>
<keyword evidence="3" id="KW-1185">Reference proteome</keyword>
<name>A0A846Y344_9NOCA</name>
<accession>A0A846Y344</accession>
<gene>
    <name evidence="2" type="ORF">HGA08_15880</name>
</gene>
<keyword evidence="1" id="KW-0472">Membrane</keyword>
<organism evidence="2 3">
    <name type="scientific">Nocardia vermiculata</name>
    <dbReference type="NCBI Taxonomy" id="257274"/>
    <lineage>
        <taxon>Bacteria</taxon>
        <taxon>Bacillati</taxon>
        <taxon>Actinomycetota</taxon>
        <taxon>Actinomycetes</taxon>
        <taxon>Mycobacteriales</taxon>
        <taxon>Nocardiaceae</taxon>
        <taxon>Nocardia</taxon>
    </lineage>
</organism>
<evidence type="ECO:0000313" key="3">
    <source>
        <dbReference type="Proteomes" id="UP000565711"/>
    </source>
</evidence>
<keyword evidence="1" id="KW-0812">Transmembrane</keyword>
<reference evidence="2 3" key="1">
    <citation type="submission" date="2020-04" db="EMBL/GenBank/DDBJ databases">
        <title>MicrobeNet Type strains.</title>
        <authorList>
            <person name="Nicholson A.C."/>
        </authorList>
    </citation>
    <scope>NUCLEOTIDE SEQUENCE [LARGE SCALE GENOMIC DNA]</scope>
    <source>
        <strain evidence="2 3">JCM 12354</strain>
    </source>
</reference>
<evidence type="ECO:0000256" key="1">
    <source>
        <dbReference type="SAM" id="Phobius"/>
    </source>
</evidence>
<evidence type="ECO:0000313" key="2">
    <source>
        <dbReference type="EMBL" id="NKY51698.1"/>
    </source>
</evidence>
<dbReference type="Proteomes" id="UP000565711">
    <property type="component" value="Unassembled WGS sequence"/>
</dbReference>
<sequence>MQLIPPTGLQSIPGGWLLLELPTALLIAVFVGTGWVGYAASEVEPVPELPLTAVVAPGDQDALSVTFGEN</sequence>
<dbReference type="EMBL" id="JAAXOP010000008">
    <property type="protein sequence ID" value="NKY51698.1"/>
    <property type="molecule type" value="Genomic_DNA"/>
</dbReference>
<comment type="caution">
    <text evidence="2">The sequence shown here is derived from an EMBL/GenBank/DDBJ whole genome shotgun (WGS) entry which is preliminary data.</text>
</comment>